<name>A0ABP1Y1Y2_YEREN</name>
<dbReference type="InterPro" id="IPR012332">
    <property type="entry name" value="Autotransporter_pectin_lyase_C"/>
</dbReference>
<accession>A0ABP1Y1Y2</accession>
<protein>
    <submittedName>
        <fullName evidence="1">Autotransporter protein</fullName>
    </submittedName>
</protein>
<dbReference type="EMBL" id="CPXJ01000020">
    <property type="protein sequence ID" value="CND69612.1"/>
    <property type="molecule type" value="Genomic_DNA"/>
</dbReference>
<gene>
    <name evidence="1" type="ORF">ERS137959_01925</name>
</gene>
<dbReference type="Gene3D" id="2.160.20.20">
    <property type="match status" value="1"/>
</dbReference>
<organism evidence="1 2">
    <name type="scientific">Yersinia enterocolitica</name>
    <dbReference type="NCBI Taxonomy" id="630"/>
    <lineage>
        <taxon>Bacteria</taxon>
        <taxon>Pseudomonadati</taxon>
        <taxon>Pseudomonadota</taxon>
        <taxon>Gammaproteobacteria</taxon>
        <taxon>Enterobacterales</taxon>
        <taxon>Yersiniaceae</taxon>
        <taxon>Yersinia</taxon>
    </lineage>
</organism>
<evidence type="ECO:0000313" key="1">
    <source>
        <dbReference type="EMBL" id="CND69612.1"/>
    </source>
</evidence>
<evidence type="ECO:0000313" key="2">
    <source>
        <dbReference type="Proteomes" id="UP000041601"/>
    </source>
</evidence>
<sequence length="396" mass="40237">MEDKEVALIPTQGIATVAANHLAKNEIVDTLDQTIQAGGASLGNHIISKTQTVAKDAIAINSTVTGTDGKQVLEVGAKSDGTIVNDAAVLENNGGEDHNSVINKGGQLVLAGTKDNLAKSVSAKVLEGGAATVGEFAKIVDLYSTKGTIKLDKGAQASFTTIDDGTLTIAAGAKADNTTLSNATLDLVEGATADNTTLQANSAFTLKDKAITAGTTLHEDSSVFAVEDGATAKSSFVIKGTMTLNSGAKAEGIELHKDGHLDIKDGAHVVNTTLKSAQLKLGANAQVDGTNVTADSTLTLLAGAQTKDTIVTEGGQFIVNAQAIANNTKIISSYFDVEAGATANTTTVDGGKFDLSGTADKTTLIDGDFIVNAGATANNTTVKGSAFNLMEKAQAI</sequence>
<comment type="caution">
    <text evidence="1">The sequence shown here is derived from an EMBL/GenBank/DDBJ whole genome shotgun (WGS) entry which is preliminary data.</text>
</comment>
<dbReference type="Proteomes" id="UP000041601">
    <property type="component" value="Unassembled WGS sequence"/>
</dbReference>
<reference evidence="1 2" key="1">
    <citation type="submission" date="2015-03" db="EMBL/GenBank/DDBJ databases">
        <authorList>
            <consortium name="Pathogen Informatics"/>
            <person name="Murphy D."/>
        </authorList>
    </citation>
    <scope>NUCLEOTIDE SEQUENCE [LARGE SCALE GENOMIC DNA]</scope>
    <source>
        <strain evidence="1 2">IP05342</strain>
    </source>
</reference>
<keyword evidence="2" id="KW-1185">Reference proteome</keyword>
<proteinExistence type="predicted"/>